<evidence type="ECO:0000313" key="2">
    <source>
        <dbReference type="Proteomes" id="UP000789759"/>
    </source>
</evidence>
<dbReference type="OrthoDB" id="2443289at2759"/>
<dbReference type="EMBL" id="CAJVQA010023110">
    <property type="protein sequence ID" value="CAG8777014.1"/>
    <property type="molecule type" value="Genomic_DNA"/>
</dbReference>
<proteinExistence type="predicted"/>
<dbReference type="Proteomes" id="UP000789759">
    <property type="component" value="Unassembled WGS sequence"/>
</dbReference>
<keyword evidence="2" id="KW-1185">Reference proteome</keyword>
<gene>
    <name evidence="1" type="ORF">CPELLU_LOCUS16176</name>
</gene>
<name>A0A9N9JDY4_9GLOM</name>
<dbReference type="AlphaFoldDB" id="A0A9N9JDY4"/>
<protein>
    <submittedName>
        <fullName evidence="1">12825_t:CDS:1</fullName>
    </submittedName>
</protein>
<accession>A0A9N9JDY4</accession>
<reference evidence="1" key="1">
    <citation type="submission" date="2021-06" db="EMBL/GenBank/DDBJ databases">
        <authorList>
            <person name="Kallberg Y."/>
            <person name="Tangrot J."/>
            <person name="Rosling A."/>
        </authorList>
    </citation>
    <scope>NUCLEOTIDE SEQUENCE</scope>
    <source>
        <strain evidence="1">FL966</strain>
    </source>
</reference>
<evidence type="ECO:0000313" key="1">
    <source>
        <dbReference type="EMBL" id="CAG8777014.1"/>
    </source>
</evidence>
<sequence length="225" mass="25390">MSESEFTNQDFEKCINSEENNKNSFIVASKENSQNDFTVISEENSQDGFTVTFEQNSQDGFTVDDVALAEAFANAQFLLDKTKSIKDNFMQLGVCLSHFAFDQNQLHSSGAKQSFIAVAVKSIHGKSMKIMFNLLVKTAIKIAKIDSNKLIEKYSKITSEKATIIGENMQKEILSLCSEIQLKRNQLENPGSYNEYFNILPNIIRNFFQALIIAIQQKKLSVTNK</sequence>
<comment type="caution">
    <text evidence="1">The sequence shown here is derived from an EMBL/GenBank/DDBJ whole genome shotgun (WGS) entry which is preliminary data.</text>
</comment>
<organism evidence="1 2">
    <name type="scientific">Cetraspora pellucida</name>
    <dbReference type="NCBI Taxonomy" id="1433469"/>
    <lineage>
        <taxon>Eukaryota</taxon>
        <taxon>Fungi</taxon>
        <taxon>Fungi incertae sedis</taxon>
        <taxon>Mucoromycota</taxon>
        <taxon>Glomeromycotina</taxon>
        <taxon>Glomeromycetes</taxon>
        <taxon>Diversisporales</taxon>
        <taxon>Gigasporaceae</taxon>
        <taxon>Cetraspora</taxon>
    </lineage>
</organism>